<comment type="caution">
    <text evidence="1">The sequence shown here is derived from an EMBL/GenBank/DDBJ whole genome shotgun (WGS) entry which is preliminary data.</text>
</comment>
<organism evidence="1 2">
    <name type="scientific">Nepenthes gracilis</name>
    <name type="common">Slender pitcher plant</name>
    <dbReference type="NCBI Taxonomy" id="150966"/>
    <lineage>
        <taxon>Eukaryota</taxon>
        <taxon>Viridiplantae</taxon>
        <taxon>Streptophyta</taxon>
        <taxon>Embryophyta</taxon>
        <taxon>Tracheophyta</taxon>
        <taxon>Spermatophyta</taxon>
        <taxon>Magnoliopsida</taxon>
        <taxon>eudicotyledons</taxon>
        <taxon>Gunneridae</taxon>
        <taxon>Pentapetalae</taxon>
        <taxon>Caryophyllales</taxon>
        <taxon>Nepenthaceae</taxon>
        <taxon>Nepenthes</taxon>
    </lineage>
</organism>
<name>A0AAD3Y6I4_NEPGR</name>
<reference evidence="1" key="1">
    <citation type="submission" date="2023-05" db="EMBL/GenBank/DDBJ databases">
        <title>Nepenthes gracilis genome sequencing.</title>
        <authorList>
            <person name="Fukushima K."/>
        </authorList>
    </citation>
    <scope>NUCLEOTIDE SEQUENCE</scope>
    <source>
        <strain evidence="1">SING2019-196</strain>
    </source>
</reference>
<keyword evidence="2" id="KW-1185">Reference proteome</keyword>
<dbReference type="EMBL" id="BSYO01000036">
    <property type="protein sequence ID" value="GMH29295.1"/>
    <property type="molecule type" value="Genomic_DNA"/>
</dbReference>
<evidence type="ECO:0000313" key="2">
    <source>
        <dbReference type="Proteomes" id="UP001279734"/>
    </source>
</evidence>
<dbReference type="AlphaFoldDB" id="A0AAD3Y6I4"/>
<sequence>MLLRFVWKGSSNGGGLVAVTGPPNPKFKVTSLVLSGISHSGCDHSVSNCPLLVVATLVMATAFAQPQPPPSMDA</sequence>
<gene>
    <name evidence="1" type="ORF">Nepgr_031138</name>
</gene>
<protein>
    <submittedName>
        <fullName evidence="1">Uncharacterized protein</fullName>
    </submittedName>
</protein>
<dbReference type="Proteomes" id="UP001279734">
    <property type="component" value="Unassembled WGS sequence"/>
</dbReference>
<proteinExistence type="predicted"/>
<accession>A0AAD3Y6I4</accession>
<evidence type="ECO:0000313" key="1">
    <source>
        <dbReference type="EMBL" id="GMH29295.1"/>
    </source>
</evidence>